<dbReference type="InterPro" id="IPR007867">
    <property type="entry name" value="GMC_OxRtase_C"/>
</dbReference>
<accession>A0ABQ9FGP3</accession>
<dbReference type="PIRSF" id="PIRSF000137">
    <property type="entry name" value="Alcohol_oxidase"/>
    <property type="match status" value="1"/>
</dbReference>
<organism evidence="9 10">
    <name type="scientific">Tegillarca granosa</name>
    <name type="common">Malaysian cockle</name>
    <name type="synonym">Anadara granosa</name>
    <dbReference type="NCBI Taxonomy" id="220873"/>
    <lineage>
        <taxon>Eukaryota</taxon>
        <taxon>Metazoa</taxon>
        <taxon>Spiralia</taxon>
        <taxon>Lophotrochozoa</taxon>
        <taxon>Mollusca</taxon>
        <taxon>Bivalvia</taxon>
        <taxon>Autobranchia</taxon>
        <taxon>Pteriomorphia</taxon>
        <taxon>Arcoida</taxon>
        <taxon>Arcoidea</taxon>
        <taxon>Arcidae</taxon>
        <taxon>Tegillarca</taxon>
    </lineage>
</organism>
<name>A0ABQ9FGP3_TEGGR</name>
<dbReference type="PROSITE" id="PS00624">
    <property type="entry name" value="GMC_OXRED_2"/>
    <property type="match status" value="1"/>
</dbReference>
<dbReference type="PANTHER" id="PTHR11552:SF147">
    <property type="entry name" value="CHOLINE DEHYDROGENASE, MITOCHONDRIAL"/>
    <property type="match status" value="1"/>
</dbReference>
<evidence type="ECO:0000256" key="1">
    <source>
        <dbReference type="ARBA" id="ARBA00001974"/>
    </source>
</evidence>
<feature type="domain" description="Glucose-methanol-choline oxidoreductase N-terminal" evidence="8">
    <location>
        <begin position="291"/>
        <end position="305"/>
    </location>
</feature>
<dbReference type="PROSITE" id="PS00623">
    <property type="entry name" value="GMC_OXRED_1"/>
    <property type="match status" value="1"/>
</dbReference>
<feature type="domain" description="Glucose-methanol-choline oxidoreductase N-terminal" evidence="7">
    <location>
        <begin position="118"/>
        <end position="141"/>
    </location>
</feature>
<reference evidence="9 10" key="1">
    <citation type="submission" date="2022-12" db="EMBL/GenBank/DDBJ databases">
        <title>Chromosome-level genome of Tegillarca granosa.</title>
        <authorList>
            <person name="Kim J."/>
        </authorList>
    </citation>
    <scope>NUCLEOTIDE SEQUENCE [LARGE SCALE GENOMIC DNA]</scope>
    <source>
        <strain evidence="9">Teg-2019</strain>
        <tissue evidence="9">Adductor muscle</tissue>
    </source>
</reference>
<comment type="cofactor">
    <cofactor evidence="1">
        <name>FAD</name>
        <dbReference type="ChEBI" id="CHEBI:57692"/>
    </cofactor>
</comment>
<dbReference type="InterPro" id="IPR036188">
    <property type="entry name" value="FAD/NAD-bd_sf"/>
</dbReference>
<gene>
    <name evidence="9" type="ORF">KUTeg_007476</name>
</gene>
<dbReference type="Gene3D" id="3.30.560.10">
    <property type="entry name" value="Glucose Oxidase, domain 3"/>
    <property type="match status" value="1"/>
</dbReference>
<evidence type="ECO:0000256" key="3">
    <source>
        <dbReference type="ARBA" id="ARBA00022630"/>
    </source>
</evidence>
<dbReference type="Pfam" id="PF05199">
    <property type="entry name" value="GMC_oxred_C"/>
    <property type="match status" value="1"/>
</dbReference>
<evidence type="ECO:0000256" key="2">
    <source>
        <dbReference type="ARBA" id="ARBA00010790"/>
    </source>
</evidence>
<evidence type="ECO:0000313" key="10">
    <source>
        <dbReference type="Proteomes" id="UP001217089"/>
    </source>
</evidence>
<dbReference type="EMBL" id="JARBDR010000337">
    <property type="protein sequence ID" value="KAJ8315326.1"/>
    <property type="molecule type" value="Genomic_DNA"/>
</dbReference>
<feature type="signal peptide" evidence="6">
    <location>
        <begin position="1"/>
        <end position="23"/>
    </location>
</feature>
<dbReference type="SUPFAM" id="SSF54373">
    <property type="entry name" value="FAD-linked reductases, C-terminal domain"/>
    <property type="match status" value="1"/>
</dbReference>
<keyword evidence="10" id="KW-1185">Reference proteome</keyword>
<evidence type="ECO:0000256" key="4">
    <source>
        <dbReference type="ARBA" id="ARBA00022827"/>
    </source>
</evidence>
<dbReference type="InterPro" id="IPR012132">
    <property type="entry name" value="GMC_OxRdtase"/>
</dbReference>
<evidence type="ECO:0000313" key="9">
    <source>
        <dbReference type="EMBL" id="KAJ8315326.1"/>
    </source>
</evidence>
<protein>
    <recommendedName>
        <fullName evidence="7 8">Glucose-methanol-choline oxidoreductase N-terminal domain-containing protein</fullName>
    </recommendedName>
</protein>
<dbReference type="Gene3D" id="3.50.50.60">
    <property type="entry name" value="FAD/NAD(P)-binding domain"/>
    <property type="match status" value="1"/>
</dbReference>
<evidence type="ECO:0000256" key="5">
    <source>
        <dbReference type="RuleBase" id="RU003968"/>
    </source>
</evidence>
<dbReference type="Pfam" id="PF00732">
    <property type="entry name" value="GMC_oxred_N"/>
    <property type="match status" value="1"/>
</dbReference>
<evidence type="ECO:0000256" key="6">
    <source>
        <dbReference type="SAM" id="SignalP"/>
    </source>
</evidence>
<proteinExistence type="inferred from homology"/>
<sequence length="569" mass="62958">MAINTSVCILVLAIVFGYFYTTQKPKPFPNVKLNISYDFIIVGAGSAGGVVANRLSEDPDTSVLLVEAGGDDADKFLIHIPAMFALNLGSKEDWSYYTVPQKYSNLGHKNRQDSWPRGKVLGGSSSLNALLYVRGNKGDYDSWAAEGCDGWSYKDVLPYFMKIENVDFSYKHDTEYHSRDGPLSLSDFSSTPLADMILQAGTEAGYKTLDCNGKEQLGFCKSQSIIKDGVRTSTSTAYIKPVLERDNLHVIIDTHVTKVLIENKKAIGIEAIRSGRKVKVLANKEVILSAGAINTPQILMLSGVGPKDHLTELGIDVQADLPVGKNLQDHIMFFIGNQIDKPYALTEGKLSDILTYLKYILLKQGPLGKQVVEVLSFFDTSGSTNDSMKFLNLKDHIRYPMYTKDSEEDGILFVIALLHPKSSGEIKLASKDPFDYPLIDPRYLEHAEDVKTLRKASLQKTTYNFLCKDHKFDSDAYWECIIRTLSVSDYHPTSTCRMGPPNDPTSVVDPKLRVKGISGLRVVDASVMRNVPSGNTNAPTIMIGEKAADLIRGVDTVKTFREKVAKLVQ</sequence>
<dbReference type="PANTHER" id="PTHR11552">
    <property type="entry name" value="GLUCOSE-METHANOL-CHOLINE GMC OXIDOREDUCTASE"/>
    <property type="match status" value="1"/>
</dbReference>
<dbReference type="SUPFAM" id="SSF51905">
    <property type="entry name" value="FAD/NAD(P)-binding domain"/>
    <property type="match status" value="1"/>
</dbReference>
<evidence type="ECO:0000259" key="7">
    <source>
        <dbReference type="PROSITE" id="PS00623"/>
    </source>
</evidence>
<dbReference type="InterPro" id="IPR000172">
    <property type="entry name" value="GMC_OxRdtase_N"/>
</dbReference>
<comment type="similarity">
    <text evidence="2 5">Belongs to the GMC oxidoreductase family.</text>
</comment>
<keyword evidence="4 5" id="KW-0274">FAD</keyword>
<comment type="caution">
    <text evidence="9">The sequence shown here is derived from an EMBL/GenBank/DDBJ whole genome shotgun (WGS) entry which is preliminary data.</text>
</comment>
<feature type="chain" id="PRO_5045239392" description="Glucose-methanol-choline oxidoreductase N-terminal domain-containing protein" evidence="6">
    <location>
        <begin position="24"/>
        <end position="569"/>
    </location>
</feature>
<keyword evidence="3 5" id="KW-0285">Flavoprotein</keyword>
<dbReference type="Proteomes" id="UP001217089">
    <property type="component" value="Unassembled WGS sequence"/>
</dbReference>
<keyword evidence="6" id="KW-0732">Signal</keyword>
<evidence type="ECO:0000259" key="8">
    <source>
        <dbReference type="PROSITE" id="PS00624"/>
    </source>
</evidence>